<dbReference type="CDD" id="cd01301">
    <property type="entry name" value="rDP_like"/>
    <property type="match status" value="1"/>
</dbReference>
<evidence type="ECO:0000313" key="1">
    <source>
        <dbReference type="EMBL" id="TRL42658.1"/>
    </source>
</evidence>
<dbReference type="PROSITE" id="PS51365">
    <property type="entry name" value="RENAL_DIPEPTIDASE_2"/>
    <property type="match status" value="1"/>
</dbReference>
<dbReference type="RefSeq" id="WP_142880540.1">
    <property type="nucleotide sequence ID" value="NZ_VJMG01000004.1"/>
</dbReference>
<protein>
    <submittedName>
        <fullName evidence="1">Membrane dipeptidase</fullName>
    </submittedName>
</protein>
<keyword evidence="2" id="KW-1185">Reference proteome</keyword>
<dbReference type="EMBL" id="VJMG01000004">
    <property type="protein sequence ID" value="TRL42658.1"/>
    <property type="molecule type" value="Genomic_DNA"/>
</dbReference>
<dbReference type="PANTHER" id="PTHR10443">
    <property type="entry name" value="MICROSOMAL DIPEPTIDASE"/>
    <property type="match status" value="1"/>
</dbReference>
<dbReference type="Gene3D" id="3.20.20.140">
    <property type="entry name" value="Metal-dependent hydrolases"/>
    <property type="match status" value="1"/>
</dbReference>
<accession>A0A549THS3</accession>
<dbReference type="InterPro" id="IPR008257">
    <property type="entry name" value="Pept_M19"/>
</dbReference>
<proteinExistence type="predicted"/>
<dbReference type="AlphaFoldDB" id="A0A549THS3"/>
<reference evidence="1 2" key="1">
    <citation type="submission" date="2019-07" db="EMBL/GenBank/DDBJ databases">
        <title>Ln-dependent methylotrophs.</title>
        <authorList>
            <person name="Tani A."/>
        </authorList>
    </citation>
    <scope>NUCLEOTIDE SEQUENCE [LARGE SCALE GENOMIC DNA]</scope>
    <source>
        <strain evidence="1 2">SM12</strain>
    </source>
</reference>
<dbReference type="PANTHER" id="PTHR10443:SF12">
    <property type="entry name" value="DIPEPTIDASE"/>
    <property type="match status" value="1"/>
</dbReference>
<organism evidence="1 2">
    <name type="scientific">Rhizobium straminoryzae</name>
    <dbReference type="NCBI Taxonomy" id="1387186"/>
    <lineage>
        <taxon>Bacteria</taxon>
        <taxon>Pseudomonadati</taxon>
        <taxon>Pseudomonadota</taxon>
        <taxon>Alphaproteobacteria</taxon>
        <taxon>Hyphomicrobiales</taxon>
        <taxon>Rhizobiaceae</taxon>
        <taxon>Rhizobium/Agrobacterium group</taxon>
        <taxon>Rhizobium</taxon>
    </lineage>
</organism>
<dbReference type="GO" id="GO:0070573">
    <property type="term" value="F:metallodipeptidase activity"/>
    <property type="evidence" value="ECO:0007669"/>
    <property type="project" value="InterPro"/>
</dbReference>
<comment type="caution">
    <text evidence="1">The sequence shown here is derived from an EMBL/GenBank/DDBJ whole genome shotgun (WGS) entry which is preliminary data.</text>
</comment>
<dbReference type="Proteomes" id="UP000316801">
    <property type="component" value="Unassembled WGS sequence"/>
</dbReference>
<dbReference type="InterPro" id="IPR032466">
    <property type="entry name" value="Metal_Hydrolase"/>
</dbReference>
<gene>
    <name evidence="1" type="ORF">FNA46_01335</name>
</gene>
<sequence length="346" mass="37179">MTQAAPLPVFDGHNDVLLRMRRTEAGDPIRGFLEGETGGHIDLPRARAGGLAGGLCAIFIPSPSGRPDANGDFVPPAQADALNETLAMARLLFDLETRSEGGLTVCRNVGEIRTAIAGNRFAAVFHIEGIEAAAADLDALHVLHQAGLRSVGPVWSRPNIFAHGVPFRFPSSPDIGPGLTEAGKDLIRACNRLRIMVDLSHMNEQGFWDIAKLSDAPLVASHSNAHALCPHSRNLTDRQLDAIRDTGGLVGINFGVLFLREDGVKNPETPLERIVDHVVYIAERIGIDHVALGSDFDGTTVPNELKDAAGLPRLVDALRARGFDQDALEKVAHRNWLAVLERTLGA</sequence>
<dbReference type="GO" id="GO:0006508">
    <property type="term" value="P:proteolysis"/>
    <property type="evidence" value="ECO:0007669"/>
    <property type="project" value="InterPro"/>
</dbReference>
<dbReference type="Pfam" id="PF01244">
    <property type="entry name" value="Peptidase_M19"/>
    <property type="match status" value="1"/>
</dbReference>
<dbReference type="SUPFAM" id="SSF51556">
    <property type="entry name" value="Metallo-dependent hydrolases"/>
    <property type="match status" value="1"/>
</dbReference>
<evidence type="ECO:0000313" key="2">
    <source>
        <dbReference type="Proteomes" id="UP000316801"/>
    </source>
</evidence>
<name>A0A549THS3_9HYPH</name>